<evidence type="ECO:0000256" key="12">
    <source>
        <dbReference type="ARBA" id="ARBA00023136"/>
    </source>
</evidence>
<organism evidence="13 14">
    <name type="scientific">Paraconiothyrium brasiliense</name>
    <dbReference type="NCBI Taxonomy" id="300254"/>
    <lineage>
        <taxon>Eukaryota</taxon>
        <taxon>Fungi</taxon>
        <taxon>Dikarya</taxon>
        <taxon>Ascomycota</taxon>
        <taxon>Pezizomycotina</taxon>
        <taxon>Dothideomycetes</taxon>
        <taxon>Pleosporomycetidae</taxon>
        <taxon>Pleosporales</taxon>
        <taxon>Massarineae</taxon>
        <taxon>Didymosphaeriaceae</taxon>
        <taxon>Paraconiothyrium</taxon>
    </lineage>
</organism>
<comment type="cofactor">
    <cofactor evidence="1">
        <name>heme</name>
        <dbReference type="ChEBI" id="CHEBI:30413"/>
    </cofactor>
</comment>
<accession>A0ABR3RAC0</accession>
<evidence type="ECO:0000256" key="10">
    <source>
        <dbReference type="ARBA" id="ARBA00023004"/>
    </source>
</evidence>
<comment type="caution">
    <text evidence="13">The sequence shown here is derived from an EMBL/GenBank/DDBJ whole genome shotgun (WGS) entry which is preliminary data.</text>
</comment>
<evidence type="ECO:0000313" key="13">
    <source>
        <dbReference type="EMBL" id="KAL1601381.1"/>
    </source>
</evidence>
<gene>
    <name evidence="13" type="ORF">SLS60_006293</name>
</gene>
<dbReference type="PANTHER" id="PTHR46206">
    <property type="entry name" value="CYTOCHROME P450"/>
    <property type="match status" value="1"/>
</dbReference>
<evidence type="ECO:0000256" key="11">
    <source>
        <dbReference type="ARBA" id="ARBA00023033"/>
    </source>
</evidence>
<keyword evidence="7" id="KW-0479">Metal-binding</keyword>
<dbReference type="Proteomes" id="UP001521785">
    <property type="component" value="Unassembled WGS sequence"/>
</dbReference>
<name>A0ABR3RAC0_9PLEO</name>
<keyword evidence="9" id="KW-0560">Oxidoreductase</keyword>
<comment type="pathway">
    <text evidence="3">Mycotoxin biosynthesis.</text>
</comment>
<keyword evidence="14" id="KW-1185">Reference proteome</keyword>
<protein>
    <submittedName>
        <fullName evidence="13">Uncharacterized protein</fullName>
    </submittedName>
</protein>
<reference evidence="13 14" key="1">
    <citation type="submission" date="2024-02" db="EMBL/GenBank/DDBJ databases">
        <title>De novo assembly and annotation of 12 fungi associated with fruit tree decline syndrome in Ontario, Canada.</title>
        <authorList>
            <person name="Sulman M."/>
            <person name="Ellouze W."/>
            <person name="Ilyukhin E."/>
        </authorList>
    </citation>
    <scope>NUCLEOTIDE SEQUENCE [LARGE SCALE GENOMIC DNA]</scope>
    <source>
        <strain evidence="13 14">M42-189</strain>
    </source>
</reference>
<evidence type="ECO:0000256" key="8">
    <source>
        <dbReference type="ARBA" id="ARBA00022989"/>
    </source>
</evidence>
<keyword evidence="10" id="KW-0408">Iron</keyword>
<dbReference type="PRINTS" id="PR00465">
    <property type="entry name" value="EP450IV"/>
</dbReference>
<dbReference type="InterPro" id="IPR036396">
    <property type="entry name" value="Cyt_P450_sf"/>
</dbReference>
<evidence type="ECO:0000256" key="1">
    <source>
        <dbReference type="ARBA" id="ARBA00001971"/>
    </source>
</evidence>
<dbReference type="PANTHER" id="PTHR46206:SF5">
    <property type="entry name" value="P450, PUTATIVE (EUROFUNG)-RELATED"/>
    <property type="match status" value="1"/>
</dbReference>
<dbReference type="SUPFAM" id="SSF48264">
    <property type="entry name" value="Cytochrome P450"/>
    <property type="match status" value="1"/>
</dbReference>
<keyword evidence="12" id="KW-0472">Membrane</keyword>
<evidence type="ECO:0000256" key="7">
    <source>
        <dbReference type="ARBA" id="ARBA00022723"/>
    </source>
</evidence>
<proteinExistence type="inferred from homology"/>
<keyword evidence="5" id="KW-0349">Heme</keyword>
<keyword evidence="6" id="KW-0812">Transmembrane</keyword>
<evidence type="ECO:0000256" key="3">
    <source>
        <dbReference type="ARBA" id="ARBA00004685"/>
    </source>
</evidence>
<dbReference type="InterPro" id="IPR002403">
    <property type="entry name" value="Cyt_P450_E_grp-IV"/>
</dbReference>
<dbReference type="EMBL" id="JAKJXO020000008">
    <property type="protein sequence ID" value="KAL1601381.1"/>
    <property type="molecule type" value="Genomic_DNA"/>
</dbReference>
<evidence type="ECO:0000313" key="14">
    <source>
        <dbReference type="Proteomes" id="UP001521785"/>
    </source>
</evidence>
<dbReference type="Gene3D" id="1.10.630.10">
    <property type="entry name" value="Cytochrome P450"/>
    <property type="match status" value="1"/>
</dbReference>
<sequence>MLLGKPTAEDERFIEWGVKYTQEHVRIAEAVKLVPAWGRSPPEWGVDELVKHLNVLWVTTCEVFILVGTQLVQDLCTHSDYKCKLIEEQRSANLGGRSNYGLPLLDAFLMESMRTNSFQSTAVHRTAIKPFTFSDGYTVPAGHSVGFHQERVFLDPEIYPKPGSFLPERHMQPRSAPTDVGPQWPFWGAGKNAW</sequence>
<evidence type="ECO:0000256" key="4">
    <source>
        <dbReference type="ARBA" id="ARBA00010617"/>
    </source>
</evidence>
<evidence type="ECO:0000256" key="5">
    <source>
        <dbReference type="ARBA" id="ARBA00022617"/>
    </source>
</evidence>
<keyword evidence="11" id="KW-0503">Monooxygenase</keyword>
<comment type="similarity">
    <text evidence="4">Belongs to the cytochrome P450 family.</text>
</comment>
<dbReference type="InterPro" id="IPR001128">
    <property type="entry name" value="Cyt_P450"/>
</dbReference>
<dbReference type="Pfam" id="PF00067">
    <property type="entry name" value="p450"/>
    <property type="match status" value="1"/>
</dbReference>
<evidence type="ECO:0000256" key="2">
    <source>
        <dbReference type="ARBA" id="ARBA00004370"/>
    </source>
</evidence>
<evidence type="ECO:0000256" key="6">
    <source>
        <dbReference type="ARBA" id="ARBA00022692"/>
    </source>
</evidence>
<evidence type="ECO:0000256" key="9">
    <source>
        <dbReference type="ARBA" id="ARBA00023002"/>
    </source>
</evidence>
<keyword evidence="8" id="KW-1133">Transmembrane helix</keyword>
<comment type="subcellular location">
    <subcellularLocation>
        <location evidence="2">Membrane</location>
    </subcellularLocation>
</comment>